<comment type="caution">
    <text evidence="2">The sequence shown here is derived from an EMBL/GenBank/DDBJ whole genome shotgun (WGS) entry which is preliminary data.</text>
</comment>
<keyword evidence="3" id="KW-1185">Reference proteome</keyword>
<reference evidence="2 3" key="1">
    <citation type="submission" date="2020-08" db="EMBL/GenBank/DDBJ databases">
        <title>Sequencing the genomes of 1000 actinobacteria strains.</title>
        <authorList>
            <person name="Klenk H.-P."/>
        </authorList>
    </citation>
    <scope>NUCLEOTIDE SEQUENCE [LARGE SCALE GENOMIC DNA]</scope>
    <source>
        <strain evidence="2 3">DSM 45582</strain>
    </source>
</reference>
<protein>
    <submittedName>
        <fullName evidence="2">Acyl-CoA synthetase (NDP forming)/GNAT superfamily N-acetyltransferase</fullName>
    </submittedName>
</protein>
<dbReference type="SUPFAM" id="SSF52210">
    <property type="entry name" value="Succinyl-CoA synthetase domains"/>
    <property type="match status" value="2"/>
</dbReference>
<dbReference type="SUPFAM" id="SSF51735">
    <property type="entry name" value="NAD(P)-binding Rossmann-fold domains"/>
    <property type="match status" value="1"/>
</dbReference>
<evidence type="ECO:0000313" key="3">
    <source>
        <dbReference type="Proteomes" id="UP000580474"/>
    </source>
</evidence>
<feature type="domain" description="N-acetyltransferase" evidence="1">
    <location>
        <begin position="21"/>
        <end position="177"/>
    </location>
</feature>
<proteinExistence type="predicted"/>
<dbReference type="InterPro" id="IPR016102">
    <property type="entry name" value="Succinyl-CoA_synth-like"/>
</dbReference>
<dbReference type="Pfam" id="PF13380">
    <property type="entry name" value="CoA_binding_2"/>
    <property type="match status" value="1"/>
</dbReference>
<dbReference type="InterPro" id="IPR032875">
    <property type="entry name" value="Succ_CoA_lig_flav_dom"/>
</dbReference>
<dbReference type="Pfam" id="PF19045">
    <property type="entry name" value="Ligase_CoA_2"/>
    <property type="match status" value="1"/>
</dbReference>
<accession>A0A840NIY4</accession>
<evidence type="ECO:0000259" key="1">
    <source>
        <dbReference type="PROSITE" id="PS51186"/>
    </source>
</evidence>
<keyword evidence="2" id="KW-0808">Transferase</keyword>
<dbReference type="Gene3D" id="3.30.1490.20">
    <property type="entry name" value="ATP-grasp fold, A domain"/>
    <property type="match status" value="1"/>
</dbReference>
<dbReference type="Gene3D" id="3.40.50.261">
    <property type="entry name" value="Succinyl-CoA synthetase domains"/>
    <property type="match status" value="2"/>
</dbReference>
<dbReference type="Gene3D" id="3.40.50.720">
    <property type="entry name" value="NAD(P)-binding Rossmann-like Domain"/>
    <property type="match status" value="1"/>
</dbReference>
<dbReference type="Gene3D" id="3.30.470.20">
    <property type="entry name" value="ATP-grasp fold, B domain"/>
    <property type="match status" value="1"/>
</dbReference>
<organism evidence="2 3">
    <name type="scientific">Saccharopolyspora gloriosae</name>
    <dbReference type="NCBI Taxonomy" id="455344"/>
    <lineage>
        <taxon>Bacteria</taxon>
        <taxon>Bacillati</taxon>
        <taxon>Actinomycetota</taxon>
        <taxon>Actinomycetes</taxon>
        <taxon>Pseudonocardiales</taxon>
        <taxon>Pseudonocardiaceae</taxon>
        <taxon>Saccharopolyspora</taxon>
    </lineage>
</organism>
<sequence length="890" mass="93263">MNGFEPAEAGLHALLADGQVVELRALTERDAVEVRRLHAELPQGDLHSRFLGVPSPKTVERLLRHLLVAEDAEVVAMGVFRQRRLIGIGHFEVVDDPAHAEVAFVVEHDVHAKGVATLLLEHLAFAASRRGVRTFIAEVLTTNAAMLRVFLDSGLHCLHTVEGSVTHVVVELGQDDSYSERRAARDRAATAESLRHLLAPRSVAVVGASASRGKVGNAVLRNLLAGGYRGTVFPINPRTAEIEGVAAFPDLARLPEAPELAVLCVPARSVAEVAEQCGRRGVRALLVVSSGLGGADARELVSAVRRWGMRLLGPNCFGAVNSDPDVRLDATFGVDGIPPGDVGIVTQSGGVGIVLLSRLRQLGLGVSTLVSAGDKYDVSGNDLLQWWDQDERTGIGVVYLESFGNPRKFSWSARHLGRAKPLVLLRGGASPVARRAAAVHSSSTTAPEAFREALLLQAGIIGADDVDDVLAVLAVHAAQGIPRGRRVAVVTNAGGLGVLTADACARAGLDFAELHSSTRDELAGLLPSYGSVANPVDTTAVVEAPAFARCVALVRADPDVDALVVPVIETALGEPAGALADALASYPSDYRAPVVLVRPGRSLPVEFLRCSGESLPSLASPTSAATAIGGLAGYQRWRERSAVPAEVPADADADAARRRVIAVSAYRRGGGWLSFEQIRDCLAPVGVPLLHRTTCATEQEALAAVNAAAGPVVVTALTDAPDPEVVSRGGVEGADQLRGAWRDLRNTVGADFRGVSVRDHVPSERSLSVTAKHDESFGPVLGVGFGGAAGRLAPTRSHRLVPLNDQDAADLASDPVATAVLGAGPDAASGRSALVDLLVRIGRFAEEVPELVELELDPVLFSGGRLLLPEARMNIGGAVAEDPLLRRLAV</sequence>
<dbReference type="AlphaFoldDB" id="A0A840NIY4"/>
<dbReference type="PROSITE" id="PS51186">
    <property type="entry name" value="GNAT"/>
    <property type="match status" value="1"/>
</dbReference>
<dbReference type="InterPro" id="IPR016181">
    <property type="entry name" value="Acyl_CoA_acyltransferase"/>
</dbReference>
<dbReference type="GO" id="GO:0016747">
    <property type="term" value="F:acyltransferase activity, transferring groups other than amino-acyl groups"/>
    <property type="evidence" value="ECO:0007669"/>
    <property type="project" value="InterPro"/>
</dbReference>
<dbReference type="EMBL" id="JACHIV010000001">
    <property type="protein sequence ID" value="MBB5069995.1"/>
    <property type="molecule type" value="Genomic_DNA"/>
</dbReference>
<dbReference type="PANTHER" id="PTHR42793:SF1">
    <property type="entry name" value="PEPTIDYL-LYSINE N-ACETYLTRANSFERASE PATZ"/>
    <property type="match status" value="1"/>
</dbReference>
<evidence type="ECO:0000313" key="2">
    <source>
        <dbReference type="EMBL" id="MBB5069995.1"/>
    </source>
</evidence>
<dbReference type="PANTHER" id="PTHR42793">
    <property type="entry name" value="COA BINDING DOMAIN CONTAINING PROTEIN"/>
    <property type="match status" value="1"/>
</dbReference>
<dbReference type="Gene3D" id="3.40.630.30">
    <property type="match status" value="1"/>
</dbReference>
<dbReference type="InterPro" id="IPR003781">
    <property type="entry name" value="CoA-bd"/>
</dbReference>
<dbReference type="SUPFAM" id="SSF56059">
    <property type="entry name" value="Glutathione synthetase ATP-binding domain-like"/>
    <property type="match status" value="1"/>
</dbReference>
<dbReference type="InterPro" id="IPR000182">
    <property type="entry name" value="GNAT_dom"/>
</dbReference>
<dbReference type="GO" id="GO:0043758">
    <property type="term" value="F:acetate-CoA ligase (ADP-forming) activity"/>
    <property type="evidence" value="ECO:0007669"/>
    <property type="project" value="InterPro"/>
</dbReference>
<dbReference type="Pfam" id="PF13302">
    <property type="entry name" value="Acetyltransf_3"/>
    <property type="match status" value="1"/>
</dbReference>
<dbReference type="InterPro" id="IPR036291">
    <property type="entry name" value="NAD(P)-bd_dom_sf"/>
</dbReference>
<dbReference type="SUPFAM" id="SSF55729">
    <property type="entry name" value="Acyl-CoA N-acyltransferases (Nat)"/>
    <property type="match status" value="1"/>
</dbReference>
<dbReference type="InterPro" id="IPR013815">
    <property type="entry name" value="ATP_grasp_subdomain_1"/>
</dbReference>
<gene>
    <name evidence="2" type="ORF">BJ969_003083</name>
</gene>
<name>A0A840NIY4_9PSEU</name>
<dbReference type="Pfam" id="PF13549">
    <property type="entry name" value="ATP-grasp_5"/>
    <property type="match status" value="1"/>
</dbReference>
<dbReference type="GO" id="GO:0005524">
    <property type="term" value="F:ATP binding"/>
    <property type="evidence" value="ECO:0007669"/>
    <property type="project" value="InterPro"/>
</dbReference>
<dbReference type="SMART" id="SM00881">
    <property type="entry name" value="CoA_binding"/>
    <property type="match status" value="1"/>
</dbReference>
<dbReference type="Proteomes" id="UP000580474">
    <property type="component" value="Unassembled WGS sequence"/>
</dbReference>
<dbReference type="InterPro" id="IPR043938">
    <property type="entry name" value="Ligase_CoA_dom"/>
</dbReference>
<dbReference type="RefSeq" id="WP_184479599.1">
    <property type="nucleotide sequence ID" value="NZ_JACHIV010000001.1"/>
</dbReference>
<dbReference type="Pfam" id="PF13607">
    <property type="entry name" value="Succ_CoA_lig"/>
    <property type="match status" value="1"/>
</dbReference>